<dbReference type="InterPro" id="IPR011010">
    <property type="entry name" value="DNA_brk_join_enz"/>
</dbReference>
<comment type="function">
    <text evidence="1">Site-specific tyrosine recombinase, which acts by catalyzing the cutting and rejoining of the recombining DNA molecules.</text>
</comment>
<dbReference type="Proteomes" id="UP000236311">
    <property type="component" value="Unassembled WGS sequence"/>
</dbReference>
<dbReference type="GO" id="GO:0003677">
    <property type="term" value="F:DNA binding"/>
    <property type="evidence" value="ECO:0007669"/>
    <property type="project" value="UniProtKB-UniRule"/>
</dbReference>
<accession>A0A2K4ZNT2</accession>
<keyword evidence="5" id="KW-0132">Cell division</keyword>
<dbReference type="Pfam" id="PF13495">
    <property type="entry name" value="Phage_int_SAM_4"/>
    <property type="match status" value="1"/>
</dbReference>
<dbReference type="PROSITE" id="PS51898">
    <property type="entry name" value="TYR_RECOMBINASE"/>
    <property type="match status" value="1"/>
</dbReference>
<dbReference type="RefSeq" id="WP_242982594.1">
    <property type="nucleotide sequence ID" value="NZ_JANJZD010000039.1"/>
</dbReference>
<keyword evidence="10" id="KW-0131">Cell cycle</keyword>
<evidence type="ECO:0000256" key="3">
    <source>
        <dbReference type="ARBA" id="ARBA00008857"/>
    </source>
</evidence>
<dbReference type="Gene3D" id="1.10.443.10">
    <property type="entry name" value="Intergrase catalytic core"/>
    <property type="match status" value="1"/>
</dbReference>
<keyword evidence="8 11" id="KW-0238">DNA-binding</keyword>
<dbReference type="InterPro" id="IPR044068">
    <property type="entry name" value="CB"/>
</dbReference>
<evidence type="ECO:0000256" key="5">
    <source>
        <dbReference type="ARBA" id="ARBA00022618"/>
    </source>
</evidence>
<keyword evidence="15" id="KW-1185">Reference proteome</keyword>
<reference evidence="14 15" key="1">
    <citation type="submission" date="2018-01" db="EMBL/GenBank/DDBJ databases">
        <authorList>
            <person name="Gaut B.S."/>
            <person name="Morton B.R."/>
            <person name="Clegg M.T."/>
            <person name="Duvall M.R."/>
        </authorList>
    </citation>
    <scope>NUCLEOTIDE SEQUENCE [LARGE SCALE GENOMIC DNA]</scope>
    <source>
        <strain evidence="14">GP69</strain>
    </source>
</reference>
<evidence type="ECO:0000313" key="14">
    <source>
        <dbReference type="EMBL" id="SOY32042.1"/>
    </source>
</evidence>
<dbReference type="Gene3D" id="1.10.150.130">
    <property type="match status" value="1"/>
</dbReference>
<dbReference type="PANTHER" id="PTHR30349:SF77">
    <property type="entry name" value="TYROSINE RECOMBINASE XERC"/>
    <property type="match status" value="1"/>
</dbReference>
<dbReference type="GO" id="GO:0015074">
    <property type="term" value="P:DNA integration"/>
    <property type="evidence" value="ECO:0007669"/>
    <property type="project" value="UniProtKB-KW"/>
</dbReference>
<evidence type="ECO:0000256" key="1">
    <source>
        <dbReference type="ARBA" id="ARBA00003283"/>
    </source>
</evidence>
<evidence type="ECO:0000256" key="4">
    <source>
        <dbReference type="ARBA" id="ARBA00022490"/>
    </source>
</evidence>
<dbReference type="EMBL" id="OFSM01000037">
    <property type="protein sequence ID" value="SOY32042.1"/>
    <property type="molecule type" value="Genomic_DNA"/>
</dbReference>
<dbReference type="InterPro" id="IPR010998">
    <property type="entry name" value="Integrase_recombinase_N"/>
</dbReference>
<evidence type="ECO:0000256" key="6">
    <source>
        <dbReference type="ARBA" id="ARBA00022829"/>
    </source>
</evidence>
<dbReference type="GO" id="GO:0005737">
    <property type="term" value="C:cytoplasm"/>
    <property type="evidence" value="ECO:0007669"/>
    <property type="project" value="UniProtKB-SubCell"/>
</dbReference>
<dbReference type="GO" id="GO:0006310">
    <property type="term" value="P:DNA recombination"/>
    <property type="evidence" value="ECO:0007669"/>
    <property type="project" value="UniProtKB-KW"/>
</dbReference>
<keyword evidence="9" id="KW-0233">DNA recombination</keyword>
<dbReference type="AlphaFoldDB" id="A0A2K4ZNT2"/>
<evidence type="ECO:0000256" key="11">
    <source>
        <dbReference type="PROSITE-ProRule" id="PRU01248"/>
    </source>
</evidence>
<name>A0A2K4ZNT2_9FIRM</name>
<protein>
    <submittedName>
        <fullName evidence="14">Tyrosine recombinase XerC</fullName>
    </submittedName>
</protein>
<dbReference type="NCBIfam" id="NF040815">
    <property type="entry name" value="recomb_XerA_Arch"/>
    <property type="match status" value="1"/>
</dbReference>
<evidence type="ECO:0000256" key="7">
    <source>
        <dbReference type="ARBA" id="ARBA00022908"/>
    </source>
</evidence>
<dbReference type="InterPro" id="IPR050090">
    <property type="entry name" value="Tyrosine_recombinase_XerCD"/>
</dbReference>
<dbReference type="GO" id="GO:0007059">
    <property type="term" value="P:chromosome segregation"/>
    <property type="evidence" value="ECO:0007669"/>
    <property type="project" value="UniProtKB-KW"/>
</dbReference>
<feature type="domain" description="Tyr recombinase" evidence="12">
    <location>
        <begin position="163"/>
        <end position="334"/>
    </location>
</feature>
<dbReference type="GO" id="GO:0051301">
    <property type="term" value="P:cell division"/>
    <property type="evidence" value="ECO:0007669"/>
    <property type="project" value="UniProtKB-KW"/>
</dbReference>
<dbReference type="Pfam" id="PF00589">
    <property type="entry name" value="Phage_integrase"/>
    <property type="match status" value="1"/>
</dbReference>
<evidence type="ECO:0000256" key="8">
    <source>
        <dbReference type="ARBA" id="ARBA00023125"/>
    </source>
</evidence>
<dbReference type="InterPro" id="IPR013762">
    <property type="entry name" value="Integrase-like_cat_sf"/>
</dbReference>
<evidence type="ECO:0000259" key="13">
    <source>
        <dbReference type="PROSITE" id="PS51900"/>
    </source>
</evidence>
<dbReference type="InterPro" id="IPR002104">
    <property type="entry name" value="Integrase_catalytic"/>
</dbReference>
<keyword evidence="4" id="KW-0963">Cytoplasm</keyword>
<gene>
    <name evidence="14" type="primary">xerC_2</name>
    <name evidence="14" type="ORF">AMURIS_04795</name>
</gene>
<evidence type="ECO:0000256" key="10">
    <source>
        <dbReference type="ARBA" id="ARBA00023306"/>
    </source>
</evidence>
<comment type="similarity">
    <text evidence="3">Belongs to the 'phage' integrase family.</text>
</comment>
<dbReference type="PROSITE" id="PS51900">
    <property type="entry name" value="CB"/>
    <property type="match status" value="1"/>
</dbReference>
<evidence type="ECO:0000313" key="15">
    <source>
        <dbReference type="Proteomes" id="UP000236311"/>
    </source>
</evidence>
<feature type="domain" description="Core-binding (CB)" evidence="13">
    <location>
        <begin position="60"/>
        <end position="142"/>
    </location>
</feature>
<evidence type="ECO:0000256" key="2">
    <source>
        <dbReference type="ARBA" id="ARBA00004496"/>
    </source>
</evidence>
<dbReference type="SUPFAM" id="SSF56349">
    <property type="entry name" value="DNA breaking-rejoining enzymes"/>
    <property type="match status" value="1"/>
</dbReference>
<keyword evidence="6" id="KW-0159">Chromosome partition</keyword>
<proteinExistence type="inferred from homology"/>
<keyword evidence="7" id="KW-0229">DNA integration</keyword>
<dbReference type="InterPro" id="IPR004107">
    <property type="entry name" value="Integrase_SAM-like_N"/>
</dbReference>
<evidence type="ECO:0000259" key="12">
    <source>
        <dbReference type="PROSITE" id="PS51898"/>
    </source>
</evidence>
<dbReference type="PANTHER" id="PTHR30349">
    <property type="entry name" value="PHAGE INTEGRASE-RELATED"/>
    <property type="match status" value="1"/>
</dbReference>
<comment type="subcellular location">
    <subcellularLocation>
        <location evidence="2">Cytoplasm</location>
    </subcellularLocation>
</comment>
<sequence>MPISTKIKMDIRLNIIQAIVNHLVKRVDNETINIIQDILTIELNNYELQERCTQIIVRDNSNENLLKKYIATKRVEGASDATLKRYKEQNIALLNYIGKPIKEITTYDIRFYLSIKRDRDKVSNRTLDGMRRCYNSFFKWLTTEEFISKNPCASLSQIKYKKTVKKPYSATEMEKLRNACENARDLALVEFLYSTGCRVSEVAQLDIMDIDFENMQCTVLGKGNKERIVYMTEVANMYLQEYICGRKDFSEALFIGKGGKRLSKNGIEVLLKRLGKKANVENVHPHRYRRTLATNLLDHGMNIQDVATILGHADLKTTQVYCYISQKNVQNSYRKFAS</sequence>
<evidence type="ECO:0000256" key="9">
    <source>
        <dbReference type="ARBA" id="ARBA00023172"/>
    </source>
</evidence>
<organism evidence="14 15">
    <name type="scientific">Acetatifactor muris</name>
    <dbReference type="NCBI Taxonomy" id="879566"/>
    <lineage>
        <taxon>Bacteria</taxon>
        <taxon>Bacillati</taxon>
        <taxon>Bacillota</taxon>
        <taxon>Clostridia</taxon>
        <taxon>Lachnospirales</taxon>
        <taxon>Lachnospiraceae</taxon>
        <taxon>Acetatifactor</taxon>
    </lineage>
</organism>